<gene>
    <name evidence="3" type="ORF">KQ910_07465</name>
</gene>
<name>A0ABS6IG76_9HYPH</name>
<feature type="signal peptide" evidence="1">
    <location>
        <begin position="1"/>
        <end position="26"/>
    </location>
</feature>
<proteinExistence type="predicted"/>
<protein>
    <submittedName>
        <fullName evidence="3">PqiC family protein</fullName>
    </submittedName>
</protein>
<dbReference type="Pfam" id="PF03886">
    <property type="entry name" value="ABC_trans_aux"/>
    <property type="match status" value="1"/>
</dbReference>
<dbReference type="EMBL" id="JAHOPB010000001">
    <property type="protein sequence ID" value="MBU8873596.1"/>
    <property type="molecule type" value="Genomic_DNA"/>
</dbReference>
<dbReference type="Proteomes" id="UP000727907">
    <property type="component" value="Unassembled WGS sequence"/>
</dbReference>
<evidence type="ECO:0000259" key="2">
    <source>
        <dbReference type="Pfam" id="PF03886"/>
    </source>
</evidence>
<keyword evidence="4" id="KW-1185">Reference proteome</keyword>
<evidence type="ECO:0000256" key="1">
    <source>
        <dbReference type="SAM" id="SignalP"/>
    </source>
</evidence>
<evidence type="ECO:0000313" key="4">
    <source>
        <dbReference type="Proteomes" id="UP000727907"/>
    </source>
</evidence>
<dbReference type="PROSITE" id="PS51257">
    <property type="entry name" value="PROKAR_LIPOPROTEIN"/>
    <property type="match status" value="1"/>
</dbReference>
<comment type="caution">
    <text evidence="3">The sequence shown here is derived from an EMBL/GenBank/DDBJ whole genome shotgun (WGS) entry which is preliminary data.</text>
</comment>
<feature type="domain" description="ABC-type transport auxiliary lipoprotein component" evidence="2">
    <location>
        <begin position="36"/>
        <end position="192"/>
    </location>
</feature>
<organism evidence="3 4">
    <name type="scientific">Reyranella humidisoli</name>
    <dbReference type="NCBI Taxonomy" id="2849149"/>
    <lineage>
        <taxon>Bacteria</taxon>
        <taxon>Pseudomonadati</taxon>
        <taxon>Pseudomonadota</taxon>
        <taxon>Alphaproteobacteria</taxon>
        <taxon>Hyphomicrobiales</taxon>
        <taxon>Reyranellaceae</taxon>
        <taxon>Reyranella</taxon>
    </lineage>
</organism>
<feature type="chain" id="PRO_5045796493" evidence="1">
    <location>
        <begin position="27"/>
        <end position="196"/>
    </location>
</feature>
<reference evidence="3 4" key="1">
    <citation type="submission" date="2021-06" db="EMBL/GenBank/DDBJ databases">
        <authorList>
            <person name="Lee D.H."/>
        </authorList>
    </citation>
    <scope>NUCLEOTIDE SEQUENCE [LARGE SCALE GENOMIC DNA]</scope>
    <source>
        <strain evidence="3 4">MMS21-HV4-11</strain>
    </source>
</reference>
<evidence type="ECO:0000313" key="3">
    <source>
        <dbReference type="EMBL" id="MBU8873596.1"/>
    </source>
</evidence>
<dbReference type="InterPro" id="IPR005586">
    <property type="entry name" value="ABC_trans_aux"/>
</dbReference>
<sequence>MISTRFGRRRFGLFGLPILAAPALQACGSSPEPILYTLAVRPGPVLSRGPRIVQIRDIGLPGYLDRKEIVRSTEDFKLDVRSNAWWGEPVGGMIGRTIVLELSQRLPGSQVYSEAGSITIDPYAAVGIDIQRFDADKAGNVILLAQAAIQFNRPTRTAARNFSITKPVPTPDTPGHVAAMSDALGELSDGIATLLQ</sequence>
<accession>A0ABS6IG76</accession>
<dbReference type="RefSeq" id="WP_216957881.1">
    <property type="nucleotide sequence ID" value="NZ_JAHOPB010000001.1"/>
</dbReference>
<keyword evidence="1" id="KW-0732">Signal</keyword>